<dbReference type="EMBL" id="JAFFGZ010000009">
    <property type="protein sequence ID" value="KAK4638922.1"/>
    <property type="molecule type" value="Genomic_DNA"/>
</dbReference>
<keyword evidence="2" id="KW-1185">Reference proteome</keyword>
<sequence length="92" mass="10041">MATASGDNCPNLSPPGQFCPGCCAAFGSGPLGVPRKCWQRFFWGPPLFHPALPTATKRPHLTRNPRVSFWTGECQRKNIICHPTTPLHGKGK</sequence>
<name>A0ABR0F7H6_9PEZI</name>
<reference evidence="1 2" key="1">
    <citation type="journal article" date="2023" name="bioRxiv">
        <title>High-quality genome assemblies of four members of thePodospora anserinaspecies complex.</title>
        <authorList>
            <person name="Ament-Velasquez S.L."/>
            <person name="Vogan A.A."/>
            <person name="Wallerman O."/>
            <person name="Hartmann F."/>
            <person name="Gautier V."/>
            <person name="Silar P."/>
            <person name="Giraud T."/>
            <person name="Johannesson H."/>
        </authorList>
    </citation>
    <scope>NUCLEOTIDE SEQUENCE [LARGE SCALE GENOMIC DNA]</scope>
    <source>
        <strain evidence="1 2">CBS 112042</strain>
    </source>
</reference>
<organism evidence="1 2">
    <name type="scientific">Podospora bellae-mahoneyi</name>
    <dbReference type="NCBI Taxonomy" id="2093777"/>
    <lineage>
        <taxon>Eukaryota</taxon>
        <taxon>Fungi</taxon>
        <taxon>Dikarya</taxon>
        <taxon>Ascomycota</taxon>
        <taxon>Pezizomycotina</taxon>
        <taxon>Sordariomycetes</taxon>
        <taxon>Sordariomycetidae</taxon>
        <taxon>Sordariales</taxon>
        <taxon>Podosporaceae</taxon>
        <taxon>Podospora</taxon>
    </lineage>
</organism>
<comment type="caution">
    <text evidence="1">The sequence shown here is derived from an EMBL/GenBank/DDBJ whole genome shotgun (WGS) entry which is preliminary data.</text>
</comment>
<protein>
    <submittedName>
        <fullName evidence="1">Uncharacterized protein</fullName>
    </submittedName>
</protein>
<dbReference type="Proteomes" id="UP001322138">
    <property type="component" value="Unassembled WGS sequence"/>
</dbReference>
<evidence type="ECO:0000313" key="2">
    <source>
        <dbReference type="Proteomes" id="UP001322138"/>
    </source>
</evidence>
<accession>A0ABR0F7H6</accession>
<dbReference type="RefSeq" id="XP_062727898.1">
    <property type="nucleotide sequence ID" value="XM_062873141.1"/>
</dbReference>
<gene>
    <name evidence="1" type="ORF">QC761_0102950</name>
</gene>
<dbReference type="GeneID" id="87892527"/>
<evidence type="ECO:0000313" key="1">
    <source>
        <dbReference type="EMBL" id="KAK4638922.1"/>
    </source>
</evidence>
<proteinExistence type="predicted"/>